<dbReference type="PROSITE" id="PS00092">
    <property type="entry name" value="N6_MTASE"/>
    <property type="match status" value="1"/>
</dbReference>
<dbReference type="InterPro" id="IPR019369">
    <property type="entry name" value="Efm5/EEF1AKMT1"/>
</dbReference>
<dbReference type="GO" id="GO:0003676">
    <property type="term" value="F:nucleic acid binding"/>
    <property type="evidence" value="ECO:0007669"/>
    <property type="project" value="InterPro"/>
</dbReference>
<dbReference type="RefSeq" id="XP_028037438.1">
    <property type="nucleotide sequence ID" value="XM_028181637.1"/>
</dbReference>
<name>A0A6J2K742_BOMMA</name>
<gene>
    <name evidence="7" type="primary">LOC114248407</name>
</gene>
<dbReference type="PANTHER" id="PTHR13200">
    <property type="entry name" value="EEF1A LYSINE METHYLTRANSFERASE 1"/>
    <property type="match status" value="1"/>
</dbReference>
<protein>
    <recommendedName>
        <fullName evidence="5">Protein-lysine N-methyltransferase LOC114248407</fullName>
        <ecNumber evidence="5">2.1.1.-</ecNumber>
    </recommendedName>
</protein>
<keyword evidence="4 5" id="KW-0808">Transferase</keyword>
<evidence type="ECO:0000256" key="5">
    <source>
        <dbReference type="HAMAP-Rule" id="MF_03187"/>
    </source>
</evidence>
<dbReference type="InterPro" id="IPR002052">
    <property type="entry name" value="DNA_methylase_N6_adenine_CS"/>
</dbReference>
<evidence type="ECO:0000313" key="7">
    <source>
        <dbReference type="RefSeq" id="XP_028037438.1"/>
    </source>
</evidence>
<sequence>MVATSFCAMEADEDVPTLSAETFAALQEFYAEQSKRQEILVKLEVDKKLTENILFDENWQLSQFWYDEKTVHSLVKVIDKVLDDRGKVALISCPTLFVPLKRQIGDRGTVTLLEYDRRFEVHGPDYIFYDYNNPKEVPPDVHHSYDLVVADPPFLSEECITKTLETIKLLSKDKIILCTGTIMKDIVKELLDLKLCEFQPKHRNNLANEFSCYANFDLDSVLS</sequence>
<evidence type="ECO:0000256" key="4">
    <source>
        <dbReference type="ARBA" id="ARBA00022679"/>
    </source>
</evidence>
<dbReference type="GO" id="GO:0016279">
    <property type="term" value="F:protein-lysine N-methyltransferase activity"/>
    <property type="evidence" value="ECO:0007669"/>
    <property type="project" value="UniProtKB-UniRule"/>
</dbReference>
<reference evidence="7" key="1">
    <citation type="submission" date="2025-08" db="UniProtKB">
        <authorList>
            <consortium name="RefSeq"/>
        </authorList>
    </citation>
    <scope>IDENTIFICATION</scope>
    <source>
        <tissue evidence="7">Silk gland</tissue>
    </source>
</reference>
<dbReference type="GO" id="GO:0032259">
    <property type="term" value="P:methylation"/>
    <property type="evidence" value="ECO:0007669"/>
    <property type="project" value="UniProtKB-KW"/>
</dbReference>
<accession>A0A6J2K742</accession>
<comment type="similarity">
    <text evidence="5">Belongs to the class I-like SAM-binding methyltransferase superfamily. EFM5 family.</text>
</comment>
<dbReference type="KEGG" id="bman:114248407"/>
<dbReference type="GO" id="GO:0005737">
    <property type="term" value="C:cytoplasm"/>
    <property type="evidence" value="ECO:0007669"/>
    <property type="project" value="UniProtKB-SubCell"/>
</dbReference>
<dbReference type="PANTHER" id="PTHR13200:SF0">
    <property type="entry name" value="EEF1A LYSINE METHYLTRANSFERASE 1"/>
    <property type="match status" value="1"/>
</dbReference>
<dbReference type="EC" id="2.1.1.-" evidence="5"/>
<proteinExistence type="inferred from homology"/>
<comment type="function">
    <text evidence="5">S-adenosyl-L-methionine-dependent protein-lysine N-methyltransferase that methylates elongation factor 1-alpha.</text>
</comment>
<dbReference type="Proteomes" id="UP000504629">
    <property type="component" value="Unplaced"/>
</dbReference>
<comment type="subcellular location">
    <subcellularLocation>
        <location evidence="1 5">Cytoplasm</location>
    </subcellularLocation>
</comment>
<dbReference type="Pfam" id="PF10237">
    <property type="entry name" value="N6-adenineMlase"/>
    <property type="match status" value="1"/>
</dbReference>
<organism evidence="6 7">
    <name type="scientific">Bombyx mandarina</name>
    <name type="common">Wild silk moth</name>
    <name type="synonym">Wild silkworm</name>
    <dbReference type="NCBI Taxonomy" id="7092"/>
    <lineage>
        <taxon>Eukaryota</taxon>
        <taxon>Metazoa</taxon>
        <taxon>Ecdysozoa</taxon>
        <taxon>Arthropoda</taxon>
        <taxon>Hexapoda</taxon>
        <taxon>Insecta</taxon>
        <taxon>Pterygota</taxon>
        <taxon>Neoptera</taxon>
        <taxon>Endopterygota</taxon>
        <taxon>Lepidoptera</taxon>
        <taxon>Glossata</taxon>
        <taxon>Ditrysia</taxon>
        <taxon>Bombycoidea</taxon>
        <taxon>Bombycidae</taxon>
        <taxon>Bombycinae</taxon>
        <taxon>Bombyx</taxon>
    </lineage>
</organism>
<evidence type="ECO:0000256" key="1">
    <source>
        <dbReference type="ARBA" id="ARBA00004496"/>
    </source>
</evidence>
<keyword evidence="3 5" id="KW-0489">Methyltransferase</keyword>
<dbReference type="GeneID" id="114248407"/>
<evidence type="ECO:0000256" key="2">
    <source>
        <dbReference type="ARBA" id="ARBA00022490"/>
    </source>
</evidence>
<keyword evidence="6" id="KW-1185">Reference proteome</keyword>
<dbReference type="InterPro" id="IPR041370">
    <property type="entry name" value="Mlase_EEF1AKMT1/ZCCHC4"/>
</dbReference>
<dbReference type="HAMAP" id="MF_03187">
    <property type="entry name" value="Methyltr_EFM5"/>
    <property type="match status" value="1"/>
</dbReference>
<dbReference type="OrthoDB" id="206354at2759"/>
<evidence type="ECO:0000313" key="6">
    <source>
        <dbReference type="Proteomes" id="UP000504629"/>
    </source>
</evidence>
<keyword evidence="2 5" id="KW-0963">Cytoplasm</keyword>
<dbReference type="AlphaFoldDB" id="A0A6J2K742"/>
<evidence type="ECO:0000256" key="3">
    <source>
        <dbReference type="ARBA" id="ARBA00022603"/>
    </source>
</evidence>